<feature type="transmembrane region" description="Helical" evidence="2">
    <location>
        <begin position="348"/>
        <end position="368"/>
    </location>
</feature>
<dbReference type="Proteomes" id="UP000199354">
    <property type="component" value="Unassembled WGS sequence"/>
</dbReference>
<reference evidence="5 6" key="1">
    <citation type="submission" date="2016-10" db="EMBL/GenBank/DDBJ databases">
        <authorList>
            <person name="de Groot N.N."/>
        </authorList>
    </citation>
    <scope>NUCLEOTIDE SEQUENCE [LARGE SCALE GENOMIC DNA]</scope>
    <source>
        <strain evidence="5 6">CGMCC 1.7031</strain>
    </source>
</reference>
<feature type="signal peptide" evidence="3">
    <location>
        <begin position="1"/>
        <end position="25"/>
    </location>
</feature>
<protein>
    <submittedName>
        <fullName evidence="5">Tetratricopeptide repeat-containing protein</fullName>
    </submittedName>
</protein>
<dbReference type="InterPro" id="IPR011990">
    <property type="entry name" value="TPR-like_helical_dom_sf"/>
</dbReference>
<accession>A0A1G5J8E2</accession>
<dbReference type="GO" id="GO:0000155">
    <property type="term" value="F:phosphorelay sensor kinase activity"/>
    <property type="evidence" value="ECO:0007669"/>
    <property type="project" value="InterPro"/>
</dbReference>
<evidence type="ECO:0000256" key="3">
    <source>
        <dbReference type="SAM" id="SignalP"/>
    </source>
</evidence>
<feature type="coiled-coil region" evidence="1">
    <location>
        <begin position="378"/>
        <end position="410"/>
    </location>
</feature>
<dbReference type="RefSeq" id="WP_139149667.1">
    <property type="nucleotide sequence ID" value="NZ_FMVF01000012.1"/>
</dbReference>
<dbReference type="Pfam" id="PF13424">
    <property type="entry name" value="TPR_12"/>
    <property type="match status" value="1"/>
</dbReference>
<dbReference type="GO" id="GO:0016020">
    <property type="term" value="C:membrane"/>
    <property type="evidence" value="ECO:0007669"/>
    <property type="project" value="InterPro"/>
</dbReference>
<proteinExistence type="predicted"/>
<evidence type="ECO:0000313" key="5">
    <source>
        <dbReference type="EMBL" id="SCY84099.1"/>
    </source>
</evidence>
<evidence type="ECO:0000256" key="2">
    <source>
        <dbReference type="SAM" id="Phobius"/>
    </source>
</evidence>
<dbReference type="Gene3D" id="1.25.40.10">
    <property type="entry name" value="Tetratricopeptide repeat domain"/>
    <property type="match status" value="2"/>
</dbReference>
<keyword evidence="2" id="KW-0472">Membrane</keyword>
<keyword evidence="3" id="KW-0732">Signal</keyword>
<keyword evidence="1" id="KW-0175">Coiled coil</keyword>
<dbReference type="SMART" id="SM00028">
    <property type="entry name" value="TPR"/>
    <property type="match status" value="5"/>
</dbReference>
<dbReference type="InterPro" id="IPR050640">
    <property type="entry name" value="Bact_2-comp_sensor_kinase"/>
</dbReference>
<dbReference type="SUPFAM" id="SSF48452">
    <property type="entry name" value="TPR-like"/>
    <property type="match status" value="2"/>
</dbReference>
<gene>
    <name evidence="5" type="ORF">SAMN02927903_02579</name>
</gene>
<keyword evidence="2" id="KW-0812">Transmembrane</keyword>
<evidence type="ECO:0000256" key="1">
    <source>
        <dbReference type="SAM" id="Coils"/>
    </source>
</evidence>
<sequence length="585" mass="66868">MKTFLPFCRFWLAIVPVLFGCLASAQIRKGDAFTMRIDSLNRMAFDEPIGVIKTADAMLVAAKKNKRTVDEGLLLQVKGVAKTSLGHNTEALQYHMQSYQLFDSIQNNEGKILALINIATVHLNIDNAVKSREYLFKALSITPQGADNYLKTIYVNLGVSFTYTNDFRKSIHYYNKAIPCLKRENDHNGLAVNYHNIAACYLELKEIKNAEAFELRALEHYRQSGSKSTLAMISLELGKLYTIDRQLDKAHTYLQMGGKAAAELNSPYYRETHYEYLATWFEAKGDFKQSADYWQRALYLSDSIHSDETLQTSVMLEQQFQSGLQAKEIELLKVQKALDAATIGKAKVWRLVFAGFTFLCIALLFVLYRNYKLKQLSNQQLLHEKDQLAQKNLQLENENILVQFETLKNQVSPHFLFNSLNALASLINTDPQKAVQFTTAFSKIFRNALELKDRHLVTLAEELQHVNAYLSLQKMRFGDNLKTEISVPSSRMNDYLPPFSLQMVVENAIKHNVISSAEPLQIDVGVRDHFLVVTNNLQPRQFVEDSTGTGVSNIKSRYKYVTELEPVFEVRNQQYHVELPLIQEE</sequence>
<organism evidence="5 6">
    <name type="scientific">Flavobacterium caeni</name>
    <dbReference type="NCBI Taxonomy" id="490189"/>
    <lineage>
        <taxon>Bacteria</taxon>
        <taxon>Pseudomonadati</taxon>
        <taxon>Bacteroidota</taxon>
        <taxon>Flavobacteriia</taxon>
        <taxon>Flavobacteriales</taxon>
        <taxon>Flavobacteriaceae</taxon>
        <taxon>Flavobacterium</taxon>
    </lineage>
</organism>
<dbReference type="PROSITE" id="PS51257">
    <property type="entry name" value="PROKAR_LIPOPROTEIN"/>
    <property type="match status" value="1"/>
</dbReference>
<dbReference type="STRING" id="490189.SAMN02927903_02579"/>
<evidence type="ECO:0000259" key="4">
    <source>
        <dbReference type="Pfam" id="PF06580"/>
    </source>
</evidence>
<dbReference type="InterPro" id="IPR019734">
    <property type="entry name" value="TPR_rpt"/>
</dbReference>
<keyword evidence="2" id="KW-1133">Transmembrane helix</keyword>
<feature type="chain" id="PRO_5011723591" evidence="3">
    <location>
        <begin position="26"/>
        <end position="585"/>
    </location>
</feature>
<feature type="domain" description="Signal transduction histidine kinase internal region" evidence="4">
    <location>
        <begin position="403"/>
        <end position="481"/>
    </location>
</feature>
<dbReference type="OrthoDB" id="9809908at2"/>
<dbReference type="AlphaFoldDB" id="A0A1G5J8E2"/>
<dbReference type="PANTHER" id="PTHR34220:SF7">
    <property type="entry name" value="SENSOR HISTIDINE KINASE YPDA"/>
    <property type="match status" value="1"/>
</dbReference>
<dbReference type="PANTHER" id="PTHR34220">
    <property type="entry name" value="SENSOR HISTIDINE KINASE YPDA"/>
    <property type="match status" value="1"/>
</dbReference>
<dbReference type="Pfam" id="PF06580">
    <property type="entry name" value="His_kinase"/>
    <property type="match status" value="1"/>
</dbReference>
<dbReference type="EMBL" id="FMVF01000012">
    <property type="protein sequence ID" value="SCY84099.1"/>
    <property type="molecule type" value="Genomic_DNA"/>
</dbReference>
<evidence type="ECO:0000313" key="6">
    <source>
        <dbReference type="Proteomes" id="UP000199354"/>
    </source>
</evidence>
<dbReference type="InterPro" id="IPR010559">
    <property type="entry name" value="Sig_transdc_His_kin_internal"/>
</dbReference>
<keyword evidence="6" id="KW-1185">Reference proteome</keyword>
<name>A0A1G5J8E2_9FLAO</name>